<evidence type="ECO:0000313" key="2">
    <source>
        <dbReference type="EMBL" id="CAG6756817.1"/>
    </source>
</evidence>
<accession>A0A8D9A318</accession>
<evidence type="ECO:0000256" key="1">
    <source>
        <dbReference type="SAM" id="Phobius"/>
    </source>
</evidence>
<keyword evidence="1" id="KW-0812">Transmembrane</keyword>
<organism evidence="2">
    <name type="scientific">Cacopsylla melanoneura</name>
    <dbReference type="NCBI Taxonomy" id="428564"/>
    <lineage>
        <taxon>Eukaryota</taxon>
        <taxon>Metazoa</taxon>
        <taxon>Ecdysozoa</taxon>
        <taxon>Arthropoda</taxon>
        <taxon>Hexapoda</taxon>
        <taxon>Insecta</taxon>
        <taxon>Pterygota</taxon>
        <taxon>Neoptera</taxon>
        <taxon>Paraneoptera</taxon>
        <taxon>Hemiptera</taxon>
        <taxon>Sternorrhyncha</taxon>
        <taxon>Psylloidea</taxon>
        <taxon>Psyllidae</taxon>
        <taxon>Psyllinae</taxon>
        <taxon>Cacopsylla</taxon>
    </lineage>
</organism>
<sequence>MFPSALTLDFHLSMSILLTFTFNFLRFIFSLLLICFPFLSYCLFVLSFFCFLLTCSLPPFHPLVLFIIPSFLVSFPLVEHIVSFTFLSFFPIGRAYCFLYLS</sequence>
<feature type="transmembrane region" description="Helical" evidence="1">
    <location>
        <begin position="12"/>
        <end position="34"/>
    </location>
</feature>
<proteinExistence type="predicted"/>
<reference evidence="2" key="1">
    <citation type="submission" date="2021-05" db="EMBL/GenBank/DDBJ databases">
        <authorList>
            <person name="Alioto T."/>
            <person name="Alioto T."/>
            <person name="Gomez Garrido J."/>
        </authorList>
    </citation>
    <scope>NUCLEOTIDE SEQUENCE</scope>
</reference>
<keyword evidence="1" id="KW-1133">Transmembrane helix</keyword>
<keyword evidence="1" id="KW-0472">Membrane</keyword>
<dbReference type="AlphaFoldDB" id="A0A8D9A318"/>
<protein>
    <submittedName>
        <fullName evidence="2">Uncharacterized protein</fullName>
    </submittedName>
</protein>
<feature type="transmembrane region" description="Helical" evidence="1">
    <location>
        <begin position="41"/>
        <end position="61"/>
    </location>
</feature>
<dbReference type="EMBL" id="HBUF01545631">
    <property type="protein sequence ID" value="CAG6756817.1"/>
    <property type="molecule type" value="Transcribed_RNA"/>
</dbReference>
<name>A0A8D9A318_9HEMI</name>